<comment type="caution">
    <text evidence="1">The sequence shown here is derived from an EMBL/GenBank/DDBJ whole genome shotgun (WGS) entry which is preliminary data.</text>
</comment>
<accession>A0A2T3N323</accession>
<name>A0A2T3N323_9GAMM</name>
<sequence>MSHIGSVVTFEARVVEVKESRRGNDFAVMFENKSWTKGFKLVFFRDAVRKVGGKPYISSLSGKTVRVRGLVVKHPRFGYEIIVSEKSMILSAR</sequence>
<dbReference type="AlphaFoldDB" id="A0A2T3N323"/>
<keyword evidence="2" id="KW-1185">Reference proteome</keyword>
<organism evidence="1 2">
    <name type="scientific">Photobacterium lipolyticum</name>
    <dbReference type="NCBI Taxonomy" id="266810"/>
    <lineage>
        <taxon>Bacteria</taxon>
        <taxon>Pseudomonadati</taxon>
        <taxon>Pseudomonadota</taxon>
        <taxon>Gammaproteobacteria</taxon>
        <taxon>Vibrionales</taxon>
        <taxon>Vibrionaceae</taxon>
        <taxon>Photobacterium</taxon>
    </lineage>
</organism>
<evidence type="ECO:0000313" key="2">
    <source>
        <dbReference type="Proteomes" id="UP000240904"/>
    </source>
</evidence>
<dbReference type="EMBL" id="PYMC01000002">
    <property type="protein sequence ID" value="PSW06751.1"/>
    <property type="molecule type" value="Genomic_DNA"/>
</dbReference>
<protein>
    <submittedName>
        <fullName evidence="1">Uncharacterized protein</fullName>
    </submittedName>
</protein>
<gene>
    <name evidence="1" type="ORF">C9I89_04245</name>
</gene>
<dbReference type="Proteomes" id="UP000240904">
    <property type="component" value="Unassembled WGS sequence"/>
</dbReference>
<evidence type="ECO:0000313" key="1">
    <source>
        <dbReference type="EMBL" id="PSW06751.1"/>
    </source>
</evidence>
<reference evidence="1 2" key="1">
    <citation type="submission" date="2018-03" db="EMBL/GenBank/DDBJ databases">
        <title>Whole genome sequencing of Histamine producing bacteria.</title>
        <authorList>
            <person name="Butler K."/>
        </authorList>
    </citation>
    <scope>NUCLEOTIDE SEQUENCE [LARGE SCALE GENOMIC DNA]</scope>
    <source>
        <strain evidence="1 2">DSM 16190</strain>
    </source>
</reference>
<proteinExistence type="predicted"/>